<name>A0A3D8T3Q1_9EURO</name>
<comment type="catalytic activity">
    <reaction evidence="3">
        <text>a nitrile + 2 H2O = a carboxylate + NH4(+)</text>
        <dbReference type="Rhea" id="RHEA:21724"/>
        <dbReference type="ChEBI" id="CHEBI:15377"/>
        <dbReference type="ChEBI" id="CHEBI:18379"/>
        <dbReference type="ChEBI" id="CHEBI:28938"/>
        <dbReference type="ChEBI" id="CHEBI:29067"/>
        <dbReference type="EC" id="3.5.5.1"/>
    </reaction>
</comment>
<evidence type="ECO:0000313" key="8">
    <source>
        <dbReference type="Proteomes" id="UP000256690"/>
    </source>
</evidence>
<accession>A0A3D8T3Q1</accession>
<gene>
    <name evidence="7" type="ORF">DSM5745_00471</name>
</gene>
<comment type="caution">
    <text evidence="7">The sequence shown here is derived from an EMBL/GenBank/DDBJ whole genome shotgun (WGS) entry which is preliminary data.</text>
</comment>
<evidence type="ECO:0000256" key="4">
    <source>
        <dbReference type="ARBA" id="ARBA00039045"/>
    </source>
</evidence>
<dbReference type="InterPro" id="IPR036526">
    <property type="entry name" value="C-N_Hydrolase_sf"/>
</dbReference>
<dbReference type="AlphaFoldDB" id="A0A3D8T3Q1"/>
<dbReference type="SUPFAM" id="SSF56317">
    <property type="entry name" value="Carbon-nitrogen hydrolase"/>
    <property type="match status" value="1"/>
</dbReference>
<keyword evidence="8" id="KW-1185">Reference proteome</keyword>
<dbReference type="Gene3D" id="3.60.110.10">
    <property type="entry name" value="Carbon-nitrogen hydrolase"/>
    <property type="match status" value="1"/>
</dbReference>
<dbReference type="EMBL" id="PVWQ01000001">
    <property type="protein sequence ID" value="RDW93149.1"/>
    <property type="molecule type" value="Genomic_DNA"/>
</dbReference>
<keyword evidence="5" id="KW-0732">Signal</keyword>
<protein>
    <recommendedName>
        <fullName evidence="4">nitrilase</fullName>
        <ecNumber evidence="4">3.5.5.1</ecNumber>
    </recommendedName>
</protein>
<reference evidence="7 8" key="1">
    <citation type="journal article" date="2018" name="IMA Fungus">
        <title>IMA Genome-F 9: Draft genome sequence of Annulohypoxylon stygium, Aspergillus mulundensis, Berkeleyomyces basicola (syn. Thielaviopsis basicola), Ceratocystis smalleyi, two Cercospora beticola strains, Coleophoma cylindrospora, Fusarium fracticaudum, Phialophora cf. hyalina, and Morchella septimelata.</title>
        <authorList>
            <person name="Wingfield B.D."/>
            <person name="Bills G.F."/>
            <person name="Dong Y."/>
            <person name="Huang W."/>
            <person name="Nel W.J."/>
            <person name="Swalarsk-Parry B.S."/>
            <person name="Vaghefi N."/>
            <person name="Wilken P.M."/>
            <person name="An Z."/>
            <person name="de Beer Z.W."/>
            <person name="De Vos L."/>
            <person name="Chen L."/>
            <person name="Duong T.A."/>
            <person name="Gao Y."/>
            <person name="Hammerbacher A."/>
            <person name="Kikkert J.R."/>
            <person name="Li Y."/>
            <person name="Li H."/>
            <person name="Li K."/>
            <person name="Li Q."/>
            <person name="Liu X."/>
            <person name="Ma X."/>
            <person name="Naidoo K."/>
            <person name="Pethybridge S.J."/>
            <person name="Sun J."/>
            <person name="Steenkamp E.T."/>
            <person name="van der Nest M.A."/>
            <person name="van Wyk S."/>
            <person name="Wingfield M.J."/>
            <person name="Xiong C."/>
            <person name="Yue Q."/>
            <person name="Zhang X."/>
        </authorList>
    </citation>
    <scope>NUCLEOTIDE SEQUENCE [LARGE SCALE GENOMIC DNA]</scope>
    <source>
        <strain evidence="7 8">DSM 5745</strain>
    </source>
</reference>
<dbReference type="PROSITE" id="PS50263">
    <property type="entry name" value="CN_HYDROLASE"/>
    <property type="match status" value="1"/>
</dbReference>
<dbReference type="InterPro" id="IPR003010">
    <property type="entry name" value="C-N_Hydrolase"/>
</dbReference>
<dbReference type="EC" id="3.5.5.1" evidence="4"/>
<dbReference type="OrthoDB" id="10250282at2759"/>
<feature type="domain" description="CN hydrolase" evidence="6">
    <location>
        <begin position="27"/>
        <end position="290"/>
    </location>
</feature>
<feature type="signal peptide" evidence="5">
    <location>
        <begin position="1"/>
        <end position="17"/>
    </location>
</feature>
<dbReference type="Pfam" id="PF00795">
    <property type="entry name" value="CN_hydrolase"/>
    <property type="match status" value="1"/>
</dbReference>
<dbReference type="GO" id="GO:0000257">
    <property type="term" value="F:nitrilase activity"/>
    <property type="evidence" value="ECO:0007669"/>
    <property type="project" value="UniProtKB-EC"/>
</dbReference>
<dbReference type="GeneID" id="38110841"/>
<keyword evidence="2" id="KW-0378">Hydrolase</keyword>
<evidence type="ECO:0000256" key="3">
    <source>
        <dbReference type="ARBA" id="ARBA00036406"/>
    </source>
</evidence>
<dbReference type="PANTHER" id="PTHR46044:SF14">
    <property type="entry name" value="ARYLACETONITRILASE"/>
    <property type="match status" value="1"/>
</dbReference>
<dbReference type="STRING" id="1810919.A0A3D8T3Q1"/>
<proteinExistence type="inferred from homology"/>
<feature type="chain" id="PRO_5017587464" description="nitrilase" evidence="5">
    <location>
        <begin position="18"/>
        <end position="339"/>
    </location>
</feature>
<evidence type="ECO:0000256" key="5">
    <source>
        <dbReference type="SAM" id="SignalP"/>
    </source>
</evidence>
<sequence>MRKQLLGLFCLLAGAASIPLNTTSPILKAALVRAPPAIWSEPILSRDYHGVDINATTTLGVSYIERAASEGANFVAFPELWFPGYPRGNDAAWIKKWAKQYVANSITHGDGNWNRLVAAAKRNAVYVALAYSEREGDYIYMAQTLINPAGEVLIHRHKLRPSGGERDIWSDGTVDGLTVVDTPFGRIGLLECWEHFHPSMTFPMQAQAEAIHIGAFPYMPDYGVVGAEAWEAAEVNMAAASVYATNSGAYTLIPVVGRAAAFYPSGLEMAHISANASYVEHPYLLVSVNTTGFTRKPAYDVDGEQSWGVLEQIRDGWPEGVPKIKGEFTDRVLNSVYDF</sequence>
<evidence type="ECO:0000256" key="2">
    <source>
        <dbReference type="ARBA" id="ARBA00022801"/>
    </source>
</evidence>
<evidence type="ECO:0000259" key="6">
    <source>
        <dbReference type="PROSITE" id="PS50263"/>
    </source>
</evidence>
<dbReference type="RefSeq" id="XP_026608332.1">
    <property type="nucleotide sequence ID" value="XM_026742487.1"/>
</dbReference>
<dbReference type="InterPro" id="IPR044149">
    <property type="entry name" value="Nitrilases_CHs"/>
</dbReference>
<comment type="similarity">
    <text evidence="1">Belongs to the carbon-nitrogen hydrolase superfamily. Nitrilase family.</text>
</comment>
<dbReference type="PANTHER" id="PTHR46044">
    <property type="entry name" value="NITRILASE"/>
    <property type="match status" value="1"/>
</dbReference>
<evidence type="ECO:0000313" key="7">
    <source>
        <dbReference type="EMBL" id="RDW93149.1"/>
    </source>
</evidence>
<organism evidence="7 8">
    <name type="scientific">Aspergillus mulundensis</name>
    <dbReference type="NCBI Taxonomy" id="1810919"/>
    <lineage>
        <taxon>Eukaryota</taxon>
        <taxon>Fungi</taxon>
        <taxon>Dikarya</taxon>
        <taxon>Ascomycota</taxon>
        <taxon>Pezizomycotina</taxon>
        <taxon>Eurotiomycetes</taxon>
        <taxon>Eurotiomycetidae</taxon>
        <taxon>Eurotiales</taxon>
        <taxon>Aspergillaceae</taxon>
        <taxon>Aspergillus</taxon>
        <taxon>Aspergillus subgen. Nidulantes</taxon>
    </lineage>
</organism>
<evidence type="ECO:0000256" key="1">
    <source>
        <dbReference type="ARBA" id="ARBA00008129"/>
    </source>
</evidence>
<dbReference type="Proteomes" id="UP000256690">
    <property type="component" value="Unassembled WGS sequence"/>
</dbReference>